<dbReference type="NCBIfam" id="NF011964">
    <property type="entry name" value="PRK15435.1"/>
    <property type="match status" value="1"/>
</dbReference>
<dbReference type="Pfam" id="PF01035">
    <property type="entry name" value="DNA_binding_1"/>
    <property type="match status" value="1"/>
</dbReference>
<keyword evidence="8" id="KW-0805">Transcription regulation</keyword>
<dbReference type="GO" id="GO:0032259">
    <property type="term" value="P:methylation"/>
    <property type="evidence" value="ECO:0007669"/>
    <property type="project" value="UniProtKB-KW"/>
</dbReference>
<evidence type="ECO:0000256" key="3">
    <source>
        <dbReference type="ARBA" id="ARBA00022603"/>
    </source>
</evidence>
<keyword evidence="7" id="KW-0862">Zinc</keyword>
<dbReference type="InterPro" id="IPR004026">
    <property type="entry name" value="Ada_DNA_repair_Zn-bd"/>
</dbReference>
<evidence type="ECO:0000256" key="11">
    <source>
        <dbReference type="ARBA" id="ARBA00023163"/>
    </source>
</evidence>
<keyword evidence="16" id="KW-1185">Reference proteome</keyword>
<dbReference type="SUPFAM" id="SSF57884">
    <property type="entry name" value="Ada DNA repair protein, N-terminal domain (N-Ada 10)"/>
    <property type="match status" value="1"/>
</dbReference>
<evidence type="ECO:0000313" key="16">
    <source>
        <dbReference type="Proteomes" id="UP001629214"/>
    </source>
</evidence>
<dbReference type="Gene3D" id="1.10.10.60">
    <property type="entry name" value="Homeodomain-like"/>
    <property type="match status" value="1"/>
</dbReference>
<evidence type="ECO:0000256" key="9">
    <source>
        <dbReference type="ARBA" id="ARBA00023125"/>
    </source>
</evidence>
<dbReference type="PANTHER" id="PTHR10815:SF14">
    <property type="entry name" value="BIFUNCTIONAL TRANSCRIPTIONAL ACTIVATOR_DNA REPAIR ENZYME ADA"/>
    <property type="match status" value="1"/>
</dbReference>
<evidence type="ECO:0000256" key="12">
    <source>
        <dbReference type="ARBA" id="ARBA00023204"/>
    </source>
</evidence>
<comment type="cofactor">
    <cofactor evidence="2">
        <name>Zn(2+)</name>
        <dbReference type="ChEBI" id="CHEBI:29105"/>
    </cofactor>
</comment>
<dbReference type="InterPro" id="IPR016221">
    <property type="entry name" value="Bifunct_regulatory_prot_Ada"/>
</dbReference>
<dbReference type="InterPro" id="IPR009057">
    <property type="entry name" value="Homeodomain-like_sf"/>
</dbReference>
<comment type="catalytic activity">
    <reaction evidence="13">
        <text>a 6-O-methyl-2'-deoxyguanosine in DNA + L-cysteinyl-[protein] = S-methyl-L-cysteinyl-[protein] + a 2'-deoxyguanosine in DNA</text>
        <dbReference type="Rhea" id="RHEA:24000"/>
        <dbReference type="Rhea" id="RHEA-COMP:10131"/>
        <dbReference type="Rhea" id="RHEA-COMP:10132"/>
        <dbReference type="Rhea" id="RHEA-COMP:11367"/>
        <dbReference type="Rhea" id="RHEA-COMP:11368"/>
        <dbReference type="ChEBI" id="CHEBI:29950"/>
        <dbReference type="ChEBI" id="CHEBI:82612"/>
        <dbReference type="ChEBI" id="CHEBI:85445"/>
        <dbReference type="ChEBI" id="CHEBI:85448"/>
        <dbReference type="EC" id="2.1.1.63"/>
    </reaction>
</comment>
<keyword evidence="4 15" id="KW-0808">Transferase</keyword>
<evidence type="ECO:0000256" key="8">
    <source>
        <dbReference type="ARBA" id="ARBA00023015"/>
    </source>
</evidence>
<dbReference type="NCBIfam" id="TIGR00589">
    <property type="entry name" value="ogt"/>
    <property type="match status" value="1"/>
</dbReference>
<dbReference type="PROSITE" id="PS01124">
    <property type="entry name" value="HTH_ARAC_FAMILY_2"/>
    <property type="match status" value="1"/>
</dbReference>
<comment type="catalytic activity">
    <reaction evidence="1">
        <text>a 4-O-methyl-thymidine in DNA + L-cysteinyl-[protein] = a thymidine in DNA + S-methyl-L-cysteinyl-[protein]</text>
        <dbReference type="Rhea" id="RHEA:53428"/>
        <dbReference type="Rhea" id="RHEA-COMP:10131"/>
        <dbReference type="Rhea" id="RHEA-COMP:10132"/>
        <dbReference type="Rhea" id="RHEA-COMP:13555"/>
        <dbReference type="Rhea" id="RHEA-COMP:13556"/>
        <dbReference type="ChEBI" id="CHEBI:29950"/>
        <dbReference type="ChEBI" id="CHEBI:82612"/>
        <dbReference type="ChEBI" id="CHEBI:137386"/>
        <dbReference type="ChEBI" id="CHEBI:137387"/>
        <dbReference type="EC" id="2.1.1.63"/>
    </reaction>
</comment>
<dbReference type="PIRSF" id="PIRSF000409">
    <property type="entry name" value="Ada"/>
    <property type="match status" value="1"/>
</dbReference>
<dbReference type="SUPFAM" id="SSF46767">
    <property type="entry name" value="Methylated DNA-protein cysteine methyltransferase, C-terminal domain"/>
    <property type="match status" value="1"/>
</dbReference>
<evidence type="ECO:0000256" key="2">
    <source>
        <dbReference type="ARBA" id="ARBA00001947"/>
    </source>
</evidence>
<keyword evidence="6" id="KW-0227">DNA damage</keyword>
<evidence type="ECO:0000313" key="15">
    <source>
        <dbReference type="EMBL" id="MFL9879048.1"/>
    </source>
</evidence>
<dbReference type="SUPFAM" id="SSF53155">
    <property type="entry name" value="Methylated DNA-protein cysteine methyltransferase domain"/>
    <property type="match status" value="1"/>
</dbReference>
<dbReference type="InterPro" id="IPR001497">
    <property type="entry name" value="MethylDNA_cys_MeTrfase_AS"/>
</dbReference>
<dbReference type="GO" id="GO:0008168">
    <property type="term" value="F:methyltransferase activity"/>
    <property type="evidence" value="ECO:0007669"/>
    <property type="project" value="UniProtKB-KW"/>
</dbReference>
<dbReference type="EC" id="2.1.1.-" evidence="15"/>
<dbReference type="InterPro" id="IPR018060">
    <property type="entry name" value="HTH_AraC"/>
</dbReference>
<evidence type="ECO:0000256" key="6">
    <source>
        <dbReference type="ARBA" id="ARBA00022763"/>
    </source>
</evidence>
<evidence type="ECO:0000256" key="1">
    <source>
        <dbReference type="ARBA" id="ARBA00001286"/>
    </source>
</evidence>
<keyword evidence="5" id="KW-0479">Metal-binding</keyword>
<gene>
    <name evidence="15" type="primary">ada</name>
    <name evidence="15" type="ORF">PQR63_11680</name>
</gene>
<keyword evidence="10" id="KW-0010">Activator</keyword>
<dbReference type="EMBL" id="JAQQFR010000006">
    <property type="protein sequence ID" value="MFL9879048.1"/>
    <property type="molecule type" value="Genomic_DNA"/>
</dbReference>
<evidence type="ECO:0000256" key="4">
    <source>
        <dbReference type="ARBA" id="ARBA00022679"/>
    </source>
</evidence>
<protein>
    <submittedName>
        <fullName evidence="15">Bifunctional DNA-binding transcriptional regulator/O6-methylguanine-DNA methyltransferase Ada</fullName>
        <ecNumber evidence="15">2.1.1.-</ecNumber>
    </submittedName>
</protein>
<dbReference type="Pfam" id="PF12833">
    <property type="entry name" value="HTH_18"/>
    <property type="match status" value="1"/>
</dbReference>
<feature type="domain" description="HTH araC/xylS-type" evidence="14">
    <location>
        <begin position="95"/>
        <end position="195"/>
    </location>
</feature>
<keyword evidence="3 15" id="KW-0489">Methyltransferase</keyword>
<dbReference type="InterPro" id="IPR018062">
    <property type="entry name" value="HTH_AraC-typ_CS"/>
</dbReference>
<sequence>MNTSKSISSAPVSKLVASPDDQRWQAVTQRDKAADGSFYYAVRTTGVYCRPSCPSRQARRENVAFYDTVAQAEQAGFRACKRCKPNEAALAERQAQAIAAVCRAIEQAEELPSLDDLAQIAGMSRFHFHRIFKDKTGVTPKAYAAAHRAQRLRQGLAQSDTVTNAMYDAGFNSSGRFYAESTGRLGMTPSAYRSGGSGAQIRFAVAQCWLGAILVATTAKGVCAITLGDDPDQLVRDLQDQFPQAELIGGDAEFEKLIAKVIGFIESPQGDLNLPLDVRGTAFQQRVWQALREIPAGARVTYSDIAQRIGKPSAVRAVASACASNTIAVLIPCHRVVRMDGSLSGYRWGVERKKALLEKEGEGEVLS</sequence>
<dbReference type="RefSeq" id="WP_408168096.1">
    <property type="nucleotide sequence ID" value="NZ_JAQQFR010000006.1"/>
</dbReference>
<dbReference type="SUPFAM" id="SSF46689">
    <property type="entry name" value="Homeodomain-like"/>
    <property type="match status" value="1"/>
</dbReference>
<evidence type="ECO:0000256" key="13">
    <source>
        <dbReference type="ARBA" id="ARBA00049348"/>
    </source>
</evidence>
<dbReference type="PROSITE" id="PS00374">
    <property type="entry name" value="MGMT"/>
    <property type="match status" value="1"/>
</dbReference>
<dbReference type="InterPro" id="IPR035451">
    <property type="entry name" value="Ada-like_dom_sf"/>
</dbReference>
<reference evidence="15 16" key="1">
    <citation type="journal article" date="2024" name="Chem. Sci.">
        <title>Discovery of megapolipeptins by genome mining of a Burkholderiales bacteria collection.</title>
        <authorList>
            <person name="Paulo B.S."/>
            <person name="Recchia M.J.J."/>
            <person name="Lee S."/>
            <person name="Fergusson C.H."/>
            <person name="Romanowski S.B."/>
            <person name="Hernandez A."/>
            <person name="Krull N."/>
            <person name="Liu D.Y."/>
            <person name="Cavanagh H."/>
            <person name="Bos A."/>
            <person name="Gray C.A."/>
            <person name="Murphy B.T."/>
            <person name="Linington R.G."/>
            <person name="Eustaquio A.S."/>
        </authorList>
    </citation>
    <scope>NUCLEOTIDE SEQUENCE [LARGE SCALE GENOMIC DNA]</scope>
    <source>
        <strain evidence="15 16">RL21-008-BIB-B</strain>
    </source>
</reference>
<dbReference type="InterPro" id="IPR036217">
    <property type="entry name" value="MethylDNA_cys_MeTrfase_DNAb"/>
</dbReference>
<dbReference type="Proteomes" id="UP001629214">
    <property type="component" value="Unassembled WGS sequence"/>
</dbReference>
<dbReference type="Gene3D" id="1.10.10.10">
    <property type="entry name" value="Winged helix-like DNA-binding domain superfamily/Winged helix DNA-binding domain"/>
    <property type="match status" value="1"/>
</dbReference>
<comment type="caution">
    <text evidence="15">The sequence shown here is derived from an EMBL/GenBank/DDBJ whole genome shotgun (WGS) entry which is preliminary data.</text>
</comment>
<dbReference type="InterPro" id="IPR014048">
    <property type="entry name" value="MethylDNA_cys_MeTrfase_DNA-bd"/>
</dbReference>
<dbReference type="Gene3D" id="3.30.160.70">
    <property type="entry name" value="Methylated DNA-protein cysteine methyltransferase domain"/>
    <property type="match status" value="1"/>
</dbReference>
<dbReference type="Gene3D" id="3.40.10.10">
    <property type="entry name" value="DNA Methylphosphotriester Repair Domain"/>
    <property type="match status" value="1"/>
</dbReference>
<dbReference type="InterPro" id="IPR036388">
    <property type="entry name" value="WH-like_DNA-bd_sf"/>
</dbReference>
<dbReference type="PROSITE" id="PS00041">
    <property type="entry name" value="HTH_ARAC_FAMILY_1"/>
    <property type="match status" value="1"/>
</dbReference>
<evidence type="ECO:0000259" key="14">
    <source>
        <dbReference type="PROSITE" id="PS01124"/>
    </source>
</evidence>
<dbReference type="CDD" id="cd06445">
    <property type="entry name" value="ATase"/>
    <property type="match status" value="1"/>
</dbReference>
<keyword evidence="12" id="KW-0234">DNA repair</keyword>
<evidence type="ECO:0000256" key="5">
    <source>
        <dbReference type="ARBA" id="ARBA00022723"/>
    </source>
</evidence>
<evidence type="ECO:0000256" key="10">
    <source>
        <dbReference type="ARBA" id="ARBA00023159"/>
    </source>
</evidence>
<dbReference type="PANTHER" id="PTHR10815">
    <property type="entry name" value="METHYLATED-DNA--PROTEIN-CYSTEINE METHYLTRANSFERASE"/>
    <property type="match status" value="1"/>
</dbReference>
<name>A0ABW8Z9R6_9BURK</name>
<dbReference type="Pfam" id="PF02805">
    <property type="entry name" value="Ada_Zn_binding"/>
    <property type="match status" value="1"/>
</dbReference>
<dbReference type="InterPro" id="IPR036631">
    <property type="entry name" value="MGMT_N_sf"/>
</dbReference>
<organism evidence="15 16">
    <name type="scientific">Herbaspirillum rhizosphaerae</name>
    <dbReference type="NCBI Taxonomy" id="346179"/>
    <lineage>
        <taxon>Bacteria</taxon>
        <taxon>Pseudomonadati</taxon>
        <taxon>Pseudomonadota</taxon>
        <taxon>Betaproteobacteria</taxon>
        <taxon>Burkholderiales</taxon>
        <taxon>Oxalobacteraceae</taxon>
        <taxon>Herbaspirillum</taxon>
    </lineage>
</organism>
<evidence type="ECO:0000256" key="7">
    <source>
        <dbReference type="ARBA" id="ARBA00022833"/>
    </source>
</evidence>
<dbReference type="GO" id="GO:0003677">
    <property type="term" value="F:DNA binding"/>
    <property type="evidence" value="ECO:0007669"/>
    <property type="project" value="UniProtKB-KW"/>
</dbReference>
<keyword evidence="11" id="KW-0804">Transcription</keyword>
<proteinExistence type="predicted"/>
<accession>A0ABW8Z9R6</accession>
<dbReference type="SMART" id="SM00342">
    <property type="entry name" value="HTH_ARAC"/>
    <property type="match status" value="1"/>
</dbReference>
<keyword evidence="9 15" id="KW-0238">DNA-binding</keyword>